<dbReference type="HOGENOM" id="CLU_1233268_0_0_9"/>
<keyword evidence="1" id="KW-0812">Transmembrane</keyword>
<dbReference type="STRING" id="394503.Ccel_1572"/>
<dbReference type="EMBL" id="CP001348">
    <property type="protein sequence ID" value="ACL75935.1"/>
    <property type="molecule type" value="Genomic_DNA"/>
</dbReference>
<dbReference type="InterPro" id="IPR008900">
    <property type="entry name" value="Zot_N"/>
</dbReference>
<reference evidence="3 6" key="1">
    <citation type="submission" date="2009-01" db="EMBL/GenBank/DDBJ databases">
        <title>Complete sequence of Clostridium cellulolyticum H10.</title>
        <authorList>
            <consortium name="US DOE Joint Genome Institute"/>
            <person name="Lucas S."/>
            <person name="Copeland A."/>
            <person name="Lapidus A."/>
            <person name="Glavina del Rio T."/>
            <person name="Dalin E."/>
            <person name="Tice H."/>
            <person name="Bruce D."/>
            <person name="Goodwin L."/>
            <person name="Pitluck S."/>
            <person name="Chertkov O."/>
            <person name="Saunders E."/>
            <person name="Brettin T."/>
            <person name="Detter J.C."/>
            <person name="Han C."/>
            <person name="Larimer F."/>
            <person name="Land M."/>
            <person name="Hauser L."/>
            <person name="Kyrpides N."/>
            <person name="Ivanova N."/>
            <person name="Zhou J."/>
            <person name="Richardson P."/>
        </authorList>
    </citation>
    <scope>NUCLEOTIDE SEQUENCE [LARGE SCALE GENOMIC DNA]</scope>
    <source>
        <strain evidence="6">ATCC 35319 / DSM 5812 / JCM 6584 / H10</strain>
        <strain evidence="3">H10</strain>
    </source>
</reference>
<dbReference type="EMBL" id="CP001348">
    <property type="protein sequence ID" value="ACL75946.1"/>
    <property type="molecule type" value="Genomic_DNA"/>
</dbReference>
<dbReference type="RefSeq" id="WP_015925064.1">
    <property type="nucleotide sequence ID" value="NC_011898.1"/>
</dbReference>
<evidence type="ECO:0000256" key="1">
    <source>
        <dbReference type="SAM" id="Phobius"/>
    </source>
</evidence>
<protein>
    <recommendedName>
        <fullName evidence="2">Zona occludens toxin N-terminal domain-containing protein</fullName>
    </recommendedName>
</protein>
<dbReference type="Proteomes" id="UP000001349">
    <property type="component" value="Chromosome"/>
</dbReference>
<dbReference type="KEGG" id="cce:Ccel_1572"/>
<gene>
    <name evidence="3" type="ordered locus">Ccel_1572</name>
    <name evidence="4" type="ordered locus">Ccel_1583</name>
    <name evidence="5" type="ordered locus">Ccel_1594</name>
</gene>
<dbReference type="OrthoDB" id="9800070at2"/>
<keyword evidence="6" id="KW-1185">Reference proteome</keyword>
<dbReference type="KEGG" id="cce:Ccel_1594"/>
<evidence type="ECO:0000313" key="3">
    <source>
        <dbReference type="EMBL" id="ACL75924.1"/>
    </source>
</evidence>
<dbReference type="eggNOG" id="COG4128">
    <property type="taxonomic scope" value="Bacteria"/>
</dbReference>
<accession>B8I2D1</accession>
<dbReference type="AlphaFoldDB" id="B8I2D1"/>
<name>B8I2D1_RUMCH</name>
<dbReference type="EMBL" id="CP001348">
    <property type="protein sequence ID" value="ACL75924.1"/>
    <property type="molecule type" value="Genomic_DNA"/>
</dbReference>
<evidence type="ECO:0000313" key="5">
    <source>
        <dbReference type="EMBL" id="ACL75946.1"/>
    </source>
</evidence>
<evidence type="ECO:0000259" key="2">
    <source>
        <dbReference type="Pfam" id="PF05707"/>
    </source>
</evidence>
<keyword evidence="1" id="KW-1133">Transmembrane helix</keyword>
<evidence type="ECO:0000313" key="4">
    <source>
        <dbReference type="EMBL" id="ACL75935.1"/>
    </source>
</evidence>
<feature type="domain" description="Zona occludens toxin N-terminal" evidence="2">
    <location>
        <begin position="1"/>
        <end position="165"/>
    </location>
</feature>
<dbReference type="InterPro" id="IPR027417">
    <property type="entry name" value="P-loop_NTPase"/>
</dbReference>
<sequence length="224" mass="26661">MIYLYCGTPRSGKSLHTIVDIVHKLRRGQDVIANFIVNDELIRKKPFRTFMEKTGCKFKDNQFTYKLGKFTYKDNPELTVPFLVDYAKKNHKYGKEGQTLLVIDECSVQFNPRDFKRADRDAWVKFFQHHGKLGYNVILISQSDGLIDKQIRAFIEYKIIHRKVNNFKIGWIFSLFHVGLFIAVTQWYGVKEKCGSEFFRYRNFYSKIYDSYKMFDDSMLNEFN</sequence>
<feature type="transmembrane region" description="Helical" evidence="1">
    <location>
        <begin position="169"/>
        <end position="190"/>
    </location>
</feature>
<proteinExistence type="predicted"/>
<dbReference type="Gene3D" id="3.40.50.300">
    <property type="entry name" value="P-loop containing nucleotide triphosphate hydrolases"/>
    <property type="match status" value="1"/>
</dbReference>
<evidence type="ECO:0000313" key="6">
    <source>
        <dbReference type="Proteomes" id="UP000001349"/>
    </source>
</evidence>
<organism evidence="3 6">
    <name type="scientific">Ruminiclostridium cellulolyticum (strain ATCC 35319 / DSM 5812 / JCM 6584 / H10)</name>
    <name type="common">Clostridium cellulolyticum</name>
    <dbReference type="NCBI Taxonomy" id="394503"/>
    <lineage>
        <taxon>Bacteria</taxon>
        <taxon>Bacillati</taxon>
        <taxon>Bacillota</taxon>
        <taxon>Clostridia</taxon>
        <taxon>Eubacteriales</taxon>
        <taxon>Oscillospiraceae</taxon>
        <taxon>Ruminiclostridium</taxon>
    </lineage>
</organism>
<keyword evidence="1" id="KW-0472">Membrane</keyword>
<dbReference type="KEGG" id="cce:Ccel_1583"/>
<dbReference type="Pfam" id="PF05707">
    <property type="entry name" value="Zot"/>
    <property type="match status" value="1"/>
</dbReference>